<sequence length="456" mass="51452">MLSRKTLTIGIILIAVLGISACIETNHEVEVPVAVTSANEPADANNQVGATPVADTSADEKSPVWSPDSSKIFFKSDTWICVCNPDGSQKEKLAEIGWRYLVMDPEMKRAFYSNITSDEGKVTYQAYVMDIDSKNQKKIAELTLEKKYVDDGGYIGSTRRDQYEICSWSPDRTKIFFNKLEETGYTWVWDEEEGKWVRYKAGTEPSIPVVPDYYGPGSDIKLIAKEHLKTAWVWDLKENELRFVGNVSYGIVHGTIGTVWSPDGRYVALPCNDLSEAGSTEQIFVINMETGNSRRLTSFVGSSALIRWSPDGEKIMYVRMPPKYWWSPYIDNSDEGADIWVVDIDGSNEKQVTAIPENWEEGFWSPDGKRIVYASLKPGFMGVGETREIEVRMVNEDGGDERLLTTITTELIVRMVWSPDGSKIAVVTWEYEEGVNRDIYVIDMPATEDVKNENHT</sequence>
<feature type="region of interest" description="Disordered" evidence="2">
    <location>
        <begin position="42"/>
        <end position="64"/>
    </location>
</feature>
<protein>
    <submittedName>
        <fullName evidence="3">Tol-Pal system protein TolB</fullName>
    </submittedName>
</protein>
<name>A0A7G9YH54_9EURY</name>
<dbReference type="InterPro" id="IPR011659">
    <property type="entry name" value="WD40"/>
</dbReference>
<accession>A0A7G9YH54</accession>
<evidence type="ECO:0000313" key="3">
    <source>
        <dbReference type="EMBL" id="QNO47338.1"/>
    </source>
</evidence>
<dbReference type="PANTHER" id="PTHR36842">
    <property type="entry name" value="PROTEIN TOLB HOMOLOG"/>
    <property type="match status" value="1"/>
</dbReference>
<dbReference type="Gene3D" id="2.120.10.60">
    <property type="entry name" value="Tricorn protease N-terminal domain"/>
    <property type="match status" value="1"/>
</dbReference>
<dbReference type="InterPro" id="IPR011042">
    <property type="entry name" value="6-blade_b-propeller_TolB-like"/>
</dbReference>
<dbReference type="PROSITE" id="PS51257">
    <property type="entry name" value="PROKAR_LIPOPROTEIN"/>
    <property type="match status" value="1"/>
</dbReference>
<organism evidence="3">
    <name type="scientific">Candidatus Methanogaster sp. ANME-2c ERB4</name>
    <dbReference type="NCBI Taxonomy" id="2759911"/>
    <lineage>
        <taxon>Archaea</taxon>
        <taxon>Methanobacteriati</taxon>
        <taxon>Methanobacteriota</taxon>
        <taxon>Stenosarchaea group</taxon>
        <taxon>Methanomicrobia</taxon>
        <taxon>Methanosarcinales</taxon>
        <taxon>ANME-2 cluster</taxon>
        <taxon>Candidatus Methanogasteraceae</taxon>
        <taxon>Candidatus Methanogaster</taxon>
    </lineage>
</organism>
<reference evidence="3" key="1">
    <citation type="submission" date="2020-06" db="EMBL/GenBank/DDBJ databases">
        <title>Unique genomic features of the anaerobic methanotrophic archaea.</title>
        <authorList>
            <person name="Chadwick G.L."/>
            <person name="Skennerton C.T."/>
            <person name="Laso-Perez R."/>
            <person name="Leu A.O."/>
            <person name="Speth D.R."/>
            <person name="Yu H."/>
            <person name="Morgan-Lang C."/>
            <person name="Hatzenpichler R."/>
            <person name="Goudeau D."/>
            <person name="Malmstrom R."/>
            <person name="Brazelton W.J."/>
            <person name="Woyke T."/>
            <person name="Hallam S.J."/>
            <person name="Tyson G.W."/>
            <person name="Wegener G."/>
            <person name="Boetius A."/>
            <person name="Orphan V."/>
        </authorList>
    </citation>
    <scope>NUCLEOTIDE SEQUENCE</scope>
</reference>
<gene>
    <name evidence="3" type="primary">tolB_1</name>
    <name evidence="3" type="ORF">LNGCCOLK_00015</name>
</gene>
<dbReference type="EMBL" id="MT631260">
    <property type="protein sequence ID" value="QNO47338.1"/>
    <property type="molecule type" value="Genomic_DNA"/>
</dbReference>
<dbReference type="PANTHER" id="PTHR36842:SF1">
    <property type="entry name" value="PROTEIN TOLB"/>
    <property type="match status" value="1"/>
</dbReference>
<proteinExistence type="inferred from homology"/>
<dbReference type="Gene3D" id="2.120.10.30">
    <property type="entry name" value="TolB, C-terminal domain"/>
    <property type="match status" value="2"/>
</dbReference>
<comment type="similarity">
    <text evidence="1">Belongs to the TolB family.</text>
</comment>
<dbReference type="AlphaFoldDB" id="A0A7G9YH54"/>
<dbReference type="SUPFAM" id="SSF82171">
    <property type="entry name" value="DPP6 N-terminal domain-like"/>
    <property type="match status" value="1"/>
</dbReference>
<dbReference type="Pfam" id="PF07676">
    <property type="entry name" value="PD40"/>
    <property type="match status" value="3"/>
</dbReference>
<evidence type="ECO:0000256" key="2">
    <source>
        <dbReference type="SAM" id="MobiDB-lite"/>
    </source>
</evidence>
<evidence type="ECO:0000256" key="1">
    <source>
        <dbReference type="ARBA" id="ARBA00009820"/>
    </source>
</evidence>